<comment type="caution">
    <text evidence="3">The sequence shown here is derived from an EMBL/GenBank/DDBJ whole genome shotgun (WGS) entry which is preliminary data.</text>
</comment>
<keyword evidence="3" id="KW-0645">Protease</keyword>
<dbReference type="EMBL" id="NISK01000009">
    <property type="protein sequence ID" value="OWQ92510.1"/>
    <property type="molecule type" value="Genomic_DNA"/>
</dbReference>
<comment type="similarity">
    <text evidence="1">Belongs to the peptidase C56 family.</text>
</comment>
<reference evidence="3 4" key="1">
    <citation type="journal article" date="2010" name="Int. J. Syst. Evol. Microbiol.">
        <title>Sphingopyxis bauzanensis sp. nov., a psychrophilic bacterium isolated from soil.</title>
        <authorList>
            <person name="Zhang D.C."/>
            <person name="Liu H.C."/>
            <person name="Xin Y.H."/>
            <person name="Zhou Y.G."/>
            <person name="Schinner F."/>
            <person name="Margesin R."/>
        </authorList>
    </citation>
    <scope>NUCLEOTIDE SEQUENCE [LARGE SCALE GENOMIC DNA]</scope>
    <source>
        <strain evidence="3 4">DSM 22271</strain>
    </source>
</reference>
<organism evidence="3 4">
    <name type="scientific">Sphingopyxis bauzanensis</name>
    <dbReference type="NCBI Taxonomy" id="651663"/>
    <lineage>
        <taxon>Bacteria</taxon>
        <taxon>Pseudomonadati</taxon>
        <taxon>Pseudomonadota</taxon>
        <taxon>Alphaproteobacteria</taxon>
        <taxon>Sphingomonadales</taxon>
        <taxon>Sphingomonadaceae</taxon>
        <taxon>Sphingopyxis</taxon>
    </lineage>
</organism>
<dbReference type="GO" id="GO:0006508">
    <property type="term" value="P:proteolysis"/>
    <property type="evidence" value="ECO:0007669"/>
    <property type="project" value="UniProtKB-KW"/>
</dbReference>
<keyword evidence="3" id="KW-0378">Hydrolase</keyword>
<dbReference type="SUPFAM" id="SSF52317">
    <property type="entry name" value="Class I glutamine amidotransferase-like"/>
    <property type="match status" value="1"/>
</dbReference>
<sequence length="186" mass="19820">MANAEPLASHRILIMATDGFEQSELEVPLERLQAAGAVVDIASLKSGDITGWDGDDWGDDIEVDLKIADVNIADYAALVLPGGQINPDLLRVDDAAVGLIRDFDRAGKPIAAICHAPWLLIEAGLAKSKRLTSYKSIRIDVINAGAEFVDEAVVVDGNIITSRCPDDLPAFCDAIIEAVAESRIEA</sequence>
<dbReference type="PROSITE" id="PS51276">
    <property type="entry name" value="PEPTIDASE_C56_PFPI"/>
    <property type="match status" value="1"/>
</dbReference>
<dbReference type="Gene3D" id="3.40.50.880">
    <property type="match status" value="1"/>
</dbReference>
<dbReference type="InterPro" id="IPR006286">
    <property type="entry name" value="C56_PfpI-like"/>
</dbReference>
<dbReference type="PANTHER" id="PTHR42733">
    <property type="entry name" value="DJ-1 PROTEIN"/>
    <property type="match status" value="1"/>
</dbReference>
<protein>
    <submittedName>
        <fullName evidence="3">Protease</fullName>
    </submittedName>
</protein>
<feature type="domain" description="DJ-1/PfpI" evidence="2">
    <location>
        <begin position="10"/>
        <end position="177"/>
    </location>
</feature>
<accession>A0A246JJ00</accession>
<dbReference type="AlphaFoldDB" id="A0A246JJ00"/>
<dbReference type="Proteomes" id="UP000197361">
    <property type="component" value="Unassembled WGS sequence"/>
</dbReference>
<dbReference type="InterPro" id="IPR029062">
    <property type="entry name" value="Class_I_gatase-like"/>
</dbReference>
<evidence type="ECO:0000259" key="2">
    <source>
        <dbReference type="Pfam" id="PF01965"/>
    </source>
</evidence>
<dbReference type="PANTHER" id="PTHR42733:SF12">
    <property type="entry name" value="PROTEINASE"/>
    <property type="match status" value="1"/>
</dbReference>
<dbReference type="NCBIfam" id="TIGR01382">
    <property type="entry name" value="PfpI"/>
    <property type="match status" value="1"/>
</dbReference>
<name>A0A246JJ00_9SPHN</name>
<dbReference type="OrthoDB" id="9792284at2"/>
<evidence type="ECO:0000256" key="1">
    <source>
        <dbReference type="ARBA" id="ARBA00008542"/>
    </source>
</evidence>
<evidence type="ECO:0000313" key="4">
    <source>
        <dbReference type="Proteomes" id="UP000197361"/>
    </source>
</evidence>
<dbReference type="RefSeq" id="WP_088444090.1">
    <property type="nucleotide sequence ID" value="NZ_BMMC01000001.1"/>
</dbReference>
<proteinExistence type="inferred from homology"/>
<evidence type="ECO:0000313" key="3">
    <source>
        <dbReference type="EMBL" id="OWQ92510.1"/>
    </source>
</evidence>
<dbReference type="InterPro" id="IPR002818">
    <property type="entry name" value="DJ-1/PfpI"/>
</dbReference>
<dbReference type="GO" id="GO:0008233">
    <property type="term" value="F:peptidase activity"/>
    <property type="evidence" value="ECO:0007669"/>
    <property type="project" value="UniProtKB-KW"/>
</dbReference>
<dbReference type="CDD" id="cd03134">
    <property type="entry name" value="GATase1_PfpI_like"/>
    <property type="match status" value="1"/>
</dbReference>
<keyword evidence="4" id="KW-1185">Reference proteome</keyword>
<gene>
    <name evidence="3" type="ORF">CDQ92_20350</name>
</gene>
<dbReference type="Pfam" id="PF01965">
    <property type="entry name" value="DJ-1_PfpI"/>
    <property type="match status" value="1"/>
</dbReference>